<dbReference type="Proteomes" id="UP000095349">
    <property type="component" value="Chromosome"/>
</dbReference>
<evidence type="ECO:0000256" key="2">
    <source>
        <dbReference type="ARBA" id="ARBA00022679"/>
    </source>
</evidence>
<dbReference type="InterPro" id="IPR029063">
    <property type="entry name" value="SAM-dependent_MTases_sf"/>
</dbReference>
<comment type="function">
    <text evidence="4">Catalyzes the irreversible transfer of a propylamine group from the amino donor S-adenosylmethioninamine (decarboxy-AdoMet) to putrescine (1,4-diaminobutane) to yield spermidine.</text>
</comment>
<accession>A0A1D8FW15</accession>
<dbReference type="GO" id="GO:0008295">
    <property type="term" value="P:spermidine biosynthetic process"/>
    <property type="evidence" value="ECO:0007669"/>
    <property type="project" value="UniProtKB-UniRule"/>
</dbReference>
<dbReference type="InterPro" id="IPR001045">
    <property type="entry name" value="Spermi_synthase"/>
</dbReference>
<comment type="pathway">
    <text evidence="4">Amine and polyamine biosynthesis; spermidine biosynthesis; spermidine from putrescine: step 1/1.</text>
</comment>
<dbReference type="InterPro" id="IPR036259">
    <property type="entry name" value="MFS_trans_sf"/>
</dbReference>
<feature type="region of interest" description="Disordered" evidence="6">
    <location>
        <begin position="1"/>
        <end position="107"/>
    </location>
</feature>
<dbReference type="NCBIfam" id="NF002956">
    <property type="entry name" value="PRK03612.1"/>
    <property type="match status" value="1"/>
</dbReference>
<feature type="transmembrane region" description="Helical" evidence="4">
    <location>
        <begin position="115"/>
        <end position="142"/>
    </location>
</feature>
<dbReference type="CDD" id="cd02440">
    <property type="entry name" value="AdoMet_MTases"/>
    <property type="match status" value="1"/>
</dbReference>
<feature type="transmembrane region" description="Helical" evidence="4">
    <location>
        <begin position="174"/>
        <end position="200"/>
    </location>
</feature>
<feature type="binding site" evidence="4">
    <location>
        <position position="385"/>
    </location>
    <ligand>
        <name>spermidine</name>
        <dbReference type="ChEBI" id="CHEBI:57834"/>
    </ligand>
</feature>
<feature type="binding site" evidence="4">
    <location>
        <position position="350"/>
    </location>
    <ligand>
        <name>S-methyl-5'-thioadenosine</name>
        <dbReference type="ChEBI" id="CHEBI:17509"/>
    </ligand>
</feature>
<comment type="similarity">
    <text evidence="1 4">Belongs to the spermidine/spermine synthase family.</text>
</comment>
<organism evidence="8 9">
    <name type="scientific">Streptomyces rubrolavendulae</name>
    <dbReference type="NCBI Taxonomy" id="285473"/>
    <lineage>
        <taxon>Bacteria</taxon>
        <taxon>Bacillati</taxon>
        <taxon>Actinomycetota</taxon>
        <taxon>Actinomycetes</taxon>
        <taxon>Kitasatosporales</taxon>
        <taxon>Streptomycetaceae</taxon>
        <taxon>Streptomyces</taxon>
    </lineage>
</organism>
<dbReference type="FunFam" id="3.40.50.150:FF:000088">
    <property type="entry name" value="Polyamine aminopropyltransferase"/>
    <property type="match status" value="1"/>
</dbReference>
<evidence type="ECO:0000313" key="9">
    <source>
        <dbReference type="Proteomes" id="UP000095349"/>
    </source>
</evidence>
<evidence type="ECO:0000256" key="6">
    <source>
        <dbReference type="SAM" id="MobiDB-lite"/>
    </source>
</evidence>
<feature type="transmembrane region" description="Helical" evidence="4">
    <location>
        <begin position="307"/>
        <end position="325"/>
    </location>
</feature>
<keyword evidence="4" id="KW-1003">Cell membrane</keyword>
<keyword evidence="3 4" id="KW-0620">Polyamine biosynthesis</keyword>
<name>A0A1D8FW15_9ACTN</name>
<comment type="subunit">
    <text evidence="4">Homodimer or homotetramer.</text>
</comment>
<dbReference type="UniPathway" id="UPA00248">
    <property type="reaction ID" value="UER00314"/>
</dbReference>
<keyword evidence="4" id="KW-0812">Transmembrane</keyword>
<keyword evidence="4" id="KW-0472">Membrane</keyword>
<feature type="compositionally biased region" description="Low complexity" evidence="6">
    <location>
        <begin position="80"/>
        <end position="89"/>
    </location>
</feature>
<dbReference type="RefSeq" id="WP_331451886.1">
    <property type="nucleotide sequence ID" value="NZ_CP017316.1"/>
</dbReference>
<dbReference type="SUPFAM" id="SSF103473">
    <property type="entry name" value="MFS general substrate transporter"/>
    <property type="match status" value="1"/>
</dbReference>
<dbReference type="PANTHER" id="PTHR43317">
    <property type="entry name" value="THERMOSPERMINE SYNTHASE ACAULIS5"/>
    <property type="match status" value="1"/>
</dbReference>
<evidence type="ECO:0000256" key="3">
    <source>
        <dbReference type="ARBA" id="ARBA00023115"/>
    </source>
</evidence>
<dbReference type="EMBL" id="CP017316">
    <property type="protein sequence ID" value="AOT57378.1"/>
    <property type="molecule type" value="Genomic_DNA"/>
</dbReference>
<feature type="transmembrane region" description="Helical" evidence="4">
    <location>
        <begin position="276"/>
        <end position="295"/>
    </location>
</feature>
<dbReference type="Pfam" id="PF01564">
    <property type="entry name" value="Spermine_synth"/>
    <property type="match status" value="1"/>
</dbReference>
<dbReference type="GO" id="GO:0010487">
    <property type="term" value="F:thermospermine synthase activity"/>
    <property type="evidence" value="ECO:0007669"/>
    <property type="project" value="UniProtKB-ARBA"/>
</dbReference>
<gene>
    <name evidence="8" type="primary">speE_1</name>
    <name evidence="4" type="synonym">speE</name>
    <name evidence="8" type="ORF">A4G23_00164</name>
</gene>
<dbReference type="KEGG" id="srn:A4G23_00164"/>
<keyword evidence="2 4" id="KW-0808">Transferase</keyword>
<evidence type="ECO:0000259" key="7">
    <source>
        <dbReference type="PROSITE" id="PS51006"/>
    </source>
</evidence>
<sequence length="620" mass="65810">MSTTVPQHSSPDHSPPDRPAPDHAAPDHSPRDHAAPDHAAPVDAAPDHSAPSAATARSATAVPSDTAGQAPRGLRKDAQARTGAAAPAGAPGGGGRDAAAPAPPRPGHPRGTRALLLLAVFVCAACGLVYELALTALGSYLIGNSVMQTSVVISVMVFAMGIGSLAAKPLQRRAVGAFALVELVLGLVGGLSVLLLYVAFSWLRVYMPAMVVACFVVGLLIGAEIPLLMTLLQRIRRQEAGSAVADMFAADYVGALIGGLCFPLLLLPAFGQLRGALVVGAVNAVAGGGVVLWIFRRETRRIVRAGLLGGVAAVLAVLGTVYALADDIEVTARQKLYRDPIVHAETTPYQDIVVTRATAFTGTPDTRLFLNGDLQFSSVDEYRYHESLVHPALAGKRSSVLILGGGDALALREVLRYEDVEEVTLVDLDPAMTRLARTFRPLVDLNEHALADPRVTAVNADAFSWLRDAGDRYDAVVIDFPDPDTAALAKLYSVEFYHLLAQVLKPDSRVVVQAGSPFFAPKSYWSIAETVREAGYATTAYQVDVPSFGNWGFVLASPGREGGAPALRLAPGAPRLRFLDDAVLRAAAVFPVDRRPQDVRASTLMDPVILEYARHEWRDY</sequence>
<feature type="binding site" evidence="4">
    <location>
        <begin position="461"/>
        <end position="462"/>
    </location>
    <ligand>
        <name>S-methyl-5'-thioadenosine</name>
        <dbReference type="ChEBI" id="CHEBI:17509"/>
    </ligand>
</feature>
<dbReference type="PATRIC" id="fig|285473.5.peg.182"/>
<feature type="transmembrane region" description="Helical" evidence="4">
    <location>
        <begin position="249"/>
        <end position="270"/>
    </location>
</feature>
<feature type="transmembrane region" description="Helical" evidence="4">
    <location>
        <begin position="206"/>
        <end position="228"/>
    </location>
</feature>
<comment type="subcellular location">
    <subcellularLocation>
        <location evidence="4">Cell membrane</location>
        <topology evidence="4">Multi-pass membrane protein</topology>
    </subcellularLocation>
</comment>
<feature type="domain" description="PABS" evidence="7">
    <location>
        <begin position="320"/>
        <end position="558"/>
    </location>
</feature>
<dbReference type="Gene3D" id="3.40.50.150">
    <property type="entry name" value="Vaccinia Virus protein VP39"/>
    <property type="match status" value="1"/>
</dbReference>
<keyword evidence="4" id="KW-0745">Spermidine biosynthesis</keyword>
<evidence type="ECO:0000256" key="5">
    <source>
        <dbReference type="PROSITE-ProRule" id="PRU00354"/>
    </source>
</evidence>
<feature type="binding site" evidence="4">
    <location>
        <position position="427"/>
    </location>
    <ligand>
        <name>S-methyl-5'-thioadenosine</name>
        <dbReference type="ChEBI" id="CHEBI:17509"/>
    </ligand>
</feature>
<evidence type="ECO:0000256" key="4">
    <source>
        <dbReference type="HAMAP-Rule" id="MF_00198"/>
    </source>
</evidence>
<feature type="binding site" evidence="4">
    <location>
        <position position="407"/>
    </location>
    <ligand>
        <name>spermidine</name>
        <dbReference type="ChEBI" id="CHEBI:57834"/>
    </ligand>
</feature>
<proteinExistence type="inferred from homology"/>
<evidence type="ECO:0000313" key="8">
    <source>
        <dbReference type="EMBL" id="AOT57378.1"/>
    </source>
</evidence>
<dbReference type="HAMAP" id="MF_00198">
    <property type="entry name" value="Spermidine_synth"/>
    <property type="match status" value="1"/>
</dbReference>
<comment type="caution">
    <text evidence="4">Lacks conserved residue(s) required for the propagation of feature annotation.</text>
</comment>
<evidence type="ECO:0000256" key="1">
    <source>
        <dbReference type="ARBA" id="ARBA00007867"/>
    </source>
</evidence>
<feature type="active site" description="Proton acceptor" evidence="4 5">
    <location>
        <position position="479"/>
    </location>
</feature>
<dbReference type="PANTHER" id="PTHR43317:SF1">
    <property type="entry name" value="THERMOSPERMINE SYNTHASE ACAULIS5"/>
    <property type="match status" value="1"/>
</dbReference>
<reference evidence="8 9" key="1">
    <citation type="submission" date="2016-09" db="EMBL/GenBank/DDBJ databases">
        <title>Streptomyces rubrolavendulae MJM4426 Genome sequencing and assembly.</title>
        <authorList>
            <person name="Kim J.-G."/>
        </authorList>
    </citation>
    <scope>NUCLEOTIDE SEQUENCE [LARGE SCALE GENOMIC DNA]</scope>
    <source>
        <strain evidence="8 9">MJM4426</strain>
    </source>
</reference>
<dbReference type="Gene3D" id="1.20.1250.20">
    <property type="entry name" value="MFS general substrate transporter like domains"/>
    <property type="match status" value="1"/>
</dbReference>
<dbReference type="AlphaFoldDB" id="A0A1D8FW15"/>
<dbReference type="InterPro" id="IPR030374">
    <property type="entry name" value="PABS"/>
</dbReference>
<feature type="compositionally biased region" description="Basic and acidic residues" evidence="6">
    <location>
        <begin position="10"/>
        <end position="36"/>
    </location>
</feature>
<dbReference type="SUPFAM" id="SSF53335">
    <property type="entry name" value="S-adenosyl-L-methionine-dependent methyltransferases"/>
    <property type="match status" value="1"/>
</dbReference>
<dbReference type="STRING" id="285473.A4G23_00164"/>
<dbReference type="GO" id="GO:0004766">
    <property type="term" value="F:spermidine synthase activity"/>
    <property type="evidence" value="ECO:0007669"/>
    <property type="project" value="UniProtKB-UniRule"/>
</dbReference>
<keyword evidence="9" id="KW-1185">Reference proteome</keyword>
<feature type="compositionally biased region" description="Low complexity" evidence="6">
    <location>
        <begin position="37"/>
        <end position="64"/>
    </location>
</feature>
<protein>
    <recommendedName>
        <fullName evidence="4">Polyamine aminopropyltransferase</fullName>
    </recommendedName>
    <alternativeName>
        <fullName evidence="4">Putrescine aminopropyltransferase</fullName>
        <shortName evidence="4">PAPT</shortName>
    </alternativeName>
    <alternativeName>
        <fullName evidence="4">Spermidine synthase</fullName>
        <shortName evidence="4">SPDS</shortName>
        <shortName evidence="4">SPDSY</shortName>
        <ecNumber evidence="4">2.5.1.16</ecNumber>
    </alternativeName>
</protein>
<dbReference type="EC" id="2.5.1.16" evidence="4"/>
<dbReference type="PROSITE" id="PS51006">
    <property type="entry name" value="PABS_2"/>
    <property type="match status" value="1"/>
</dbReference>
<keyword evidence="4" id="KW-1133">Transmembrane helix</keyword>
<dbReference type="GO" id="GO:0005886">
    <property type="term" value="C:plasma membrane"/>
    <property type="evidence" value="ECO:0007669"/>
    <property type="project" value="UniProtKB-SubCell"/>
</dbReference>
<feature type="transmembrane region" description="Helical" evidence="4">
    <location>
        <begin position="148"/>
        <end position="167"/>
    </location>
</feature>
<comment type="catalytic activity">
    <reaction evidence="4">
        <text>S-adenosyl 3-(methylsulfanyl)propylamine + putrescine = S-methyl-5'-thioadenosine + spermidine + H(+)</text>
        <dbReference type="Rhea" id="RHEA:12721"/>
        <dbReference type="ChEBI" id="CHEBI:15378"/>
        <dbReference type="ChEBI" id="CHEBI:17509"/>
        <dbReference type="ChEBI" id="CHEBI:57443"/>
        <dbReference type="ChEBI" id="CHEBI:57834"/>
        <dbReference type="ChEBI" id="CHEBI:326268"/>
        <dbReference type="EC" id="2.5.1.16"/>
    </reaction>
</comment>